<dbReference type="PROSITE" id="PS51737">
    <property type="entry name" value="RECOMBINASE_DNA_BIND"/>
    <property type="match status" value="1"/>
</dbReference>
<dbReference type="GO" id="GO:0000150">
    <property type="term" value="F:DNA strand exchange activity"/>
    <property type="evidence" value="ECO:0007669"/>
    <property type="project" value="InterPro"/>
</dbReference>
<dbReference type="AlphaFoldDB" id="A0A7Z0DJP7"/>
<feature type="domain" description="Recombinase" evidence="4">
    <location>
        <begin position="180"/>
        <end position="268"/>
    </location>
</feature>
<evidence type="ECO:0000259" key="3">
    <source>
        <dbReference type="PROSITE" id="PS51736"/>
    </source>
</evidence>
<dbReference type="SUPFAM" id="SSF53041">
    <property type="entry name" value="Resolvase-like"/>
    <property type="match status" value="1"/>
</dbReference>
<dbReference type="PANTHER" id="PTHR30461">
    <property type="entry name" value="DNA-INVERTASE FROM LAMBDOID PROPHAGE"/>
    <property type="match status" value="1"/>
</dbReference>
<dbReference type="PANTHER" id="PTHR30461:SF2">
    <property type="entry name" value="SERINE RECOMBINASE PINE-RELATED"/>
    <property type="match status" value="1"/>
</dbReference>
<gene>
    <name evidence="5" type="ORF">BJ988_001270</name>
</gene>
<dbReference type="GO" id="GO:0003677">
    <property type="term" value="F:DNA binding"/>
    <property type="evidence" value="ECO:0007669"/>
    <property type="project" value="UniProtKB-KW"/>
</dbReference>
<evidence type="ECO:0000259" key="4">
    <source>
        <dbReference type="PROSITE" id="PS51737"/>
    </source>
</evidence>
<keyword evidence="2" id="KW-0233">DNA recombination</keyword>
<dbReference type="Pfam" id="PF07508">
    <property type="entry name" value="Recombinase"/>
    <property type="match status" value="1"/>
</dbReference>
<dbReference type="PROSITE" id="PS51736">
    <property type="entry name" value="RECOMBINASES_3"/>
    <property type="match status" value="1"/>
</dbReference>
<accession>A0A7Z0DJP7</accession>
<dbReference type="Gene3D" id="3.40.50.1390">
    <property type="entry name" value="Resolvase, N-terminal catalytic domain"/>
    <property type="match status" value="1"/>
</dbReference>
<dbReference type="InterPro" id="IPR006119">
    <property type="entry name" value="Resolv_N"/>
</dbReference>
<evidence type="ECO:0000256" key="2">
    <source>
        <dbReference type="ARBA" id="ARBA00023172"/>
    </source>
</evidence>
<feature type="domain" description="Resolvase/invertase-type recombinase catalytic" evidence="3">
    <location>
        <begin position="4"/>
        <end position="161"/>
    </location>
</feature>
<dbReference type="EMBL" id="JACBZR010000001">
    <property type="protein sequence ID" value="NYI76622.1"/>
    <property type="molecule type" value="Genomic_DNA"/>
</dbReference>
<dbReference type="RefSeq" id="WP_179657246.1">
    <property type="nucleotide sequence ID" value="NZ_JACBZR010000001.1"/>
</dbReference>
<name>A0A7Z0DJP7_9ACTN</name>
<sequence>MPEIGSGYVRLSAQAGDDNLSLAGMVDEVRALADREGIHLLNVHVDEKSGGYRDRPGFQAWLADLALDHVSVAVVHSVDRLSREGVNVIGMILDRLEGKDSTTGRVVHEPVRMISVDNLDSQKDPTGFRWRFVVAGEVGRAERERIIERNKNSKRRLKEAGRHLGGRAIFGCRVVKRELPGGGVGKFLEADPVNGPIVEEIARRLVANQPMNQVLRWLDAEGVRTNRGAPWSPRSLRSTLRSTSIRDHILDPATWLALQARLDSTQETRSESPKRVSWTGRPPVWVLARGSGVCGRCGSTLSITYTRGHPRYNCTGVVKGICGGVTIAAEPTDAFIGSEYLAVHGELPAMQMIPTWPGQAELRAATVARDEARDALTAATRKPGADIVAIATDLAAAQAEVERWDAIVKGSKVSVTLSLKGYTLGEEWGRAGREDRWHIIHQATAYPIVIHPAISQGGAIAKGEIDTSRIEIAWQVEMPAPTLNDE</sequence>
<reference evidence="5 6" key="1">
    <citation type="submission" date="2020-07" db="EMBL/GenBank/DDBJ databases">
        <title>Sequencing the genomes of 1000 actinobacteria strains.</title>
        <authorList>
            <person name="Klenk H.-P."/>
        </authorList>
    </citation>
    <scope>NUCLEOTIDE SEQUENCE [LARGE SCALE GENOMIC DNA]</scope>
    <source>
        <strain evidence="5 6">DSM 26487</strain>
    </source>
</reference>
<comment type="caution">
    <text evidence="5">The sequence shown here is derived from an EMBL/GenBank/DDBJ whole genome shotgun (WGS) entry which is preliminary data.</text>
</comment>
<dbReference type="InterPro" id="IPR050639">
    <property type="entry name" value="SSR_resolvase"/>
</dbReference>
<dbReference type="Gene3D" id="3.90.1750.20">
    <property type="entry name" value="Putative Large Serine Recombinase, Chain B, Domain 2"/>
    <property type="match status" value="1"/>
</dbReference>
<evidence type="ECO:0000313" key="6">
    <source>
        <dbReference type="Proteomes" id="UP000564496"/>
    </source>
</evidence>
<evidence type="ECO:0000313" key="5">
    <source>
        <dbReference type="EMBL" id="NYI76622.1"/>
    </source>
</evidence>
<proteinExistence type="predicted"/>
<dbReference type="InterPro" id="IPR036162">
    <property type="entry name" value="Resolvase-like_N_sf"/>
</dbReference>
<keyword evidence="6" id="KW-1185">Reference proteome</keyword>
<protein>
    <submittedName>
        <fullName evidence="5">DNA invertase Pin-like site-specific DNA recombinase</fullName>
    </submittedName>
</protein>
<organism evidence="5 6">
    <name type="scientific">Nocardioides panzhihuensis</name>
    <dbReference type="NCBI Taxonomy" id="860243"/>
    <lineage>
        <taxon>Bacteria</taxon>
        <taxon>Bacillati</taxon>
        <taxon>Actinomycetota</taxon>
        <taxon>Actinomycetes</taxon>
        <taxon>Propionibacteriales</taxon>
        <taxon>Nocardioidaceae</taxon>
        <taxon>Nocardioides</taxon>
    </lineage>
</organism>
<dbReference type="Proteomes" id="UP000564496">
    <property type="component" value="Unassembled WGS sequence"/>
</dbReference>
<dbReference type="InterPro" id="IPR038109">
    <property type="entry name" value="DNA_bind_recomb_sf"/>
</dbReference>
<evidence type="ECO:0000256" key="1">
    <source>
        <dbReference type="ARBA" id="ARBA00023125"/>
    </source>
</evidence>
<keyword evidence="1" id="KW-0238">DNA-binding</keyword>
<dbReference type="Pfam" id="PF00239">
    <property type="entry name" value="Resolvase"/>
    <property type="match status" value="1"/>
</dbReference>
<dbReference type="InterPro" id="IPR011109">
    <property type="entry name" value="DNA_bind_recombinase_dom"/>
</dbReference>
<dbReference type="SMART" id="SM00857">
    <property type="entry name" value="Resolvase"/>
    <property type="match status" value="1"/>
</dbReference>